<dbReference type="SMART" id="SM00394">
    <property type="entry name" value="RIIa"/>
    <property type="match status" value="1"/>
</dbReference>
<dbReference type="PANTHER" id="PTHR10699:SF16">
    <property type="entry name" value="SPERM SURFACE PROTEIN SP17"/>
    <property type="match status" value="1"/>
</dbReference>
<reference evidence="3" key="1">
    <citation type="submission" date="2022-08" db="EMBL/GenBank/DDBJ databases">
        <title>Genome sequencing of akame (Lates japonicus).</title>
        <authorList>
            <person name="Hashiguchi Y."/>
            <person name="Takahashi H."/>
        </authorList>
    </citation>
    <scope>NUCLEOTIDE SEQUENCE</scope>
    <source>
        <strain evidence="3">Kochi</strain>
    </source>
</reference>
<dbReference type="InterPro" id="IPR047579">
    <property type="entry name" value="DD_CABYR_SP17"/>
</dbReference>
<dbReference type="Pfam" id="PF02197">
    <property type="entry name" value="RIIa"/>
    <property type="match status" value="1"/>
</dbReference>
<feature type="compositionally biased region" description="Basic and acidic residues" evidence="1">
    <location>
        <begin position="175"/>
        <end position="197"/>
    </location>
</feature>
<name>A0AAD3MPK0_LATJO</name>
<protein>
    <submittedName>
        <fullName evidence="3">Sperm surface protein Sp17 isoform X1</fullName>
    </submittedName>
</protein>
<dbReference type="SUPFAM" id="SSF47391">
    <property type="entry name" value="Dimerization-anchoring domain of cAMP-dependent PK regulatory subunit"/>
    <property type="match status" value="1"/>
</dbReference>
<keyword evidence="4" id="KW-1185">Reference proteome</keyword>
<feature type="region of interest" description="Disordered" evidence="1">
    <location>
        <begin position="76"/>
        <end position="122"/>
    </location>
</feature>
<dbReference type="InterPro" id="IPR003117">
    <property type="entry name" value="cAMP_dep_PK_reg_su_I/II_a/b"/>
</dbReference>
<evidence type="ECO:0000256" key="1">
    <source>
        <dbReference type="SAM" id="MobiDB-lite"/>
    </source>
</evidence>
<sequence length="217" mass="24072">MSVPFSNTHLRIPRGFGSILEGLAREVIRDQPEDIPEYAAQYFEALLKQREESGMDPAEWAAKLEDRFYNNHAFKATGASAEKEPAAETTISQEKSYESQTEDESSHSAEASNLSTTQRMAQYEAKQETAVIDKDIVDSEGEENTEVEEPAVAIGYSGLADVDVCVTELRGTEQTVERATAENDSHDVEEENMKPQPEETLEQSSLSQYETPEGNQG</sequence>
<feature type="region of interest" description="Disordered" evidence="1">
    <location>
        <begin position="172"/>
        <end position="217"/>
    </location>
</feature>
<proteinExistence type="predicted"/>
<dbReference type="EMBL" id="BRZM01000029">
    <property type="protein sequence ID" value="GLD57306.1"/>
    <property type="molecule type" value="Genomic_DNA"/>
</dbReference>
<evidence type="ECO:0000259" key="2">
    <source>
        <dbReference type="SMART" id="SM00394"/>
    </source>
</evidence>
<dbReference type="Proteomes" id="UP001279410">
    <property type="component" value="Unassembled WGS sequence"/>
</dbReference>
<evidence type="ECO:0000313" key="4">
    <source>
        <dbReference type="Proteomes" id="UP001279410"/>
    </source>
</evidence>
<dbReference type="CDD" id="cd12100">
    <property type="entry name" value="DD_CABYR_SP17"/>
    <property type="match status" value="1"/>
</dbReference>
<gene>
    <name evidence="3" type="ORF">AKAME5_000955300</name>
</gene>
<organism evidence="3 4">
    <name type="scientific">Lates japonicus</name>
    <name type="common">Japanese lates</name>
    <dbReference type="NCBI Taxonomy" id="270547"/>
    <lineage>
        <taxon>Eukaryota</taxon>
        <taxon>Metazoa</taxon>
        <taxon>Chordata</taxon>
        <taxon>Craniata</taxon>
        <taxon>Vertebrata</taxon>
        <taxon>Euteleostomi</taxon>
        <taxon>Actinopterygii</taxon>
        <taxon>Neopterygii</taxon>
        <taxon>Teleostei</taxon>
        <taxon>Neoteleostei</taxon>
        <taxon>Acanthomorphata</taxon>
        <taxon>Carangaria</taxon>
        <taxon>Carangaria incertae sedis</taxon>
        <taxon>Centropomidae</taxon>
        <taxon>Lates</taxon>
    </lineage>
</organism>
<dbReference type="PANTHER" id="PTHR10699">
    <property type="entry name" value="NEUROMODULIN"/>
    <property type="match status" value="1"/>
</dbReference>
<feature type="compositionally biased region" description="Polar residues" evidence="1">
    <location>
        <begin position="108"/>
        <end position="120"/>
    </location>
</feature>
<dbReference type="Gene3D" id="1.20.890.10">
    <property type="entry name" value="cAMP-dependent protein kinase regulatory subunit, dimerization-anchoring domain"/>
    <property type="match status" value="1"/>
</dbReference>
<dbReference type="AlphaFoldDB" id="A0AAD3MPK0"/>
<accession>A0AAD3MPK0</accession>
<comment type="caution">
    <text evidence="3">The sequence shown here is derived from an EMBL/GenBank/DDBJ whole genome shotgun (WGS) entry which is preliminary data.</text>
</comment>
<feature type="compositionally biased region" description="Polar residues" evidence="1">
    <location>
        <begin position="202"/>
        <end position="217"/>
    </location>
</feature>
<evidence type="ECO:0000313" key="3">
    <source>
        <dbReference type="EMBL" id="GLD57306.1"/>
    </source>
</evidence>
<feature type="domain" description="RIIa" evidence="2">
    <location>
        <begin position="14"/>
        <end position="51"/>
    </location>
</feature>
<dbReference type="GO" id="GO:0005516">
    <property type="term" value="F:calmodulin binding"/>
    <property type="evidence" value="ECO:0007669"/>
    <property type="project" value="TreeGrafter"/>
</dbReference>